<dbReference type="PANTHER" id="PTHR43630">
    <property type="entry name" value="POLY-BETA-1,6-N-ACETYL-D-GLUCOSAMINE SYNTHASE"/>
    <property type="match status" value="1"/>
</dbReference>
<feature type="domain" description="Glycosyltransferase 2-like" evidence="5">
    <location>
        <begin position="50"/>
        <end position="176"/>
    </location>
</feature>
<dbReference type="AlphaFoldDB" id="A0A1H6T0X2"/>
<evidence type="ECO:0000256" key="1">
    <source>
        <dbReference type="ARBA" id="ARBA00006739"/>
    </source>
</evidence>
<dbReference type="PANTHER" id="PTHR43630:SF1">
    <property type="entry name" value="POLY-BETA-1,6-N-ACETYL-D-GLUCOSAMINE SYNTHASE"/>
    <property type="match status" value="1"/>
</dbReference>
<keyword evidence="4" id="KW-0812">Transmembrane</keyword>
<reference evidence="7" key="1">
    <citation type="submission" date="2016-10" db="EMBL/GenBank/DDBJ databases">
        <authorList>
            <person name="Varghese N."/>
            <person name="Submissions S."/>
        </authorList>
    </citation>
    <scope>NUCLEOTIDE SEQUENCE [LARGE SCALE GENOMIC DNA]</scope>
    <source>
        <strain evidence="7">IBRC-M 10761</strain>
    </source>
</reference>
<keyword evidence="7" id="KW-1185">Reference proteome</keyword>
<protein>
    <submittedName>
        <fullName evidence="6">Glycosyltransferase, catalytic subunit of cellulose synthase and poly-beta-1,6-N-acetylglucosamine synthase</fullName>
    </submittedName>
</protein>
<evidence type="ECO:0000259" key="5">
    <source>
        <dbReference type="Pfam" id="PF00535"/>
    </source>
</evidence>
<evidence type="ECO:0000313" key="6">
    <source>
        <dbReference type="EMBL" id="SEI73769.1"/>
    </source>
</evidence>
<dbReference type="CDD" id="cd06439">
    <property type="entry name" value="CESA_like_1"/>
    <property type="match status" value="1"/>
</dbReference>
<feature type="transmembrane region" description="Helical" evidence="4">
    <location>
        <begin position="320"/>
        <end position="342"/>
    </location>
</feature>
<feature type="transmembrane region" description="Helical" evidence="4">
    <location>
        <begin position="6"/>
        <end position="28"/>
    </location>
</feature>
<name>A0A1H6T0X2_9BACT</name>
<dbReference type="GO" id="GO:0016757">
    <property type="term" value="F:glycosyltransferase activity"/>
    <property type="evidence" value="ECO:0007669"/>
    <property type="project" value="UniProtKB-KW"/>
</dbReference>
<keyword evidence="4" id="KW-0472">Membrane</keyword>
<dbReference type="OrthoDB" id="9766971at2"/>
<dbReference type="Pfam" id="PF00535">
    <property type="entry name" value="Glycos_transf_2"/>
    <property type="match status" value="1"/>
</dbReference>
<dbReference type="Gene3D" id="3.90.550.10">
    <property type="entry name" value="Spore Coat Polysaccharide Biosynthesis Protein SpsA, Chain A"/>
    <property type="match status" value="1"/>
</dbReference>
<comment type="similarity">
    <text evidence="1">Belongs to the glycosyltransferase 2 family.</text>
</comment>
<evidence type="ECO:0000256" key="3">
    <source>
        <dbReference type="ARBA" id="ARBA00022679"/>
    </source>
</evidence>
<proteinExistence type="inferred from homology"/>
<organism evidence="6 7">
    <name type="scientific">Cyclobacterium xiamenense</name>
    <dbReference type="NCBI Taxonomy" id="1297121"/>
    <lineage>
        <taxon>Bacteria</taxon>
        <taxon>Pseudomonadati</taxon>
        <taxon>Bacteroidota</taxon>
        <taxon>Cytophagia</taxon>
        <taxon>Cytophagales</taxon>
        <taxon>Cyclobacteriaceae</taxon>
        <taxon>Cyclobacterium</taxon>
    </lineage>
</organism>
<accession>A0A1H6T0X2</accession>
<dbReference type="InterPro" id="IPR001173">
    <property type="entry name" value="Glyco_trans_2-like"/>
</dbReference>
<dbReference type="Proteomes" id="UP000199403">
    <property type="component" value="Unassembled WGS sequence"/>
</dbReference>
<dbReference type="STRING" id="1416801.SAMN05192553_10146"/>
<feature type="transmembrane region" description="Helical" evidence="4">
    <location>
        <begin position="295"/>
        <end position="314"/>
    </location>
</feature>
<evidence type="ECO:0000256" key="2">
    <source>
        <dbReference type="ARBA" id="ARBA00022676"/>
    </source>
</evidence>
<sequence length="389" mass="44321">MLDVLFWLAIGVVFYAFLGYGVVLYILVKAKGAFSTPKDRNEPDDWPRVSLVIPCFNEADIMKSKATNSLSLEYPDSKCEIVFITDGSTDNFREVLAEFPQIKILHEDRRAGKTAAENRSMKEIDTPIVVFTDANTLLNKMALKNIVRHFSDEQVGCVSGEKRVLIEDADSASAAGEGMYWKYESFLKKLDSMLYSAVGAAGELVAFRSSLYQCLPEDTILDDFMQSMLIASEGYKIVYEPDAYAMETGSDSTGEELKRKIRISAGGWQSMKRLFSRITPFKQPVLFFQYFSHRVLRWTITPFLLVFIFIANLFLWSQGWVYQALMVGQLFFYGAAALGYVLENRKLRVKVLFVPYYFCLMNYAVVAGLIRFLRGSQKSTWEKAKRKQS</sequence>
<dbReference type="InterPro" id="IPR029044">
    <property type="entry name" value="Nucleotide-diphossugar_trans"/>
</dbReference>
<dbReference type="EMBL" id="FNZH01000001">
    <property type="protein sequence ID" value="SEI73769.1"/>
    <property type="molecule type" value="Genomic_DNA"/>
</dbReference>
<feature type="transmembrane region" description="Helical" evidence="4">
    <location>
        <begin position="354"/>
        <end position="373"/>
    </location>
</feature>
<keyword evidence="4" id="KW-1133">Transmembrane helix</keyword>
<evidence type="ECO:0000256" key="4">
    <source>
        <dbReference type="SAM" id="Phobius"/>
    </source>
</evidence>
<evidence type="ECO:0000313" key="7">
    <source>
        <dbReference type="Proteomes" id="UP000199403"/>
    </source>
</evidence>
<gene>
    <name evidence="6" type="ORF">SAMN05192553_10146</name>
</gene>
<dbReference type="SUPFAM" id="SSF53448">
    <property type="entry name" value="Nucleotide-diphospho-sugar transferases"/>
    <property type="match status" value="1"/>
</dbReference>
<keyword evidence="2" id="KW-0328">Glycosyltransferase</keyword>
<dbReference type="RefSeq" id="WP_092167881.1">
    <property type="nucleotide sequence ID" value="NZ_FNZH01000001.1"/>
</dbReference>
<keyword evidence="3 6" id="KW-0808">Transferase</keyword>